<evidence type="ECO:0000256" key="1">
    <source>
        <dbReference type="SAM" id="Coils"/>
    </source>
</evidence>
<comment type="caution">
    <text evidence="2">The sequence shown here is derived from an EMBL/GenBank/DDBJ whole genome shotgun (WGS) entry which is preliminary data.</text>
</comment>
<name>A0AAW1CTR4_9HEMI</name>
<gene>
    <name evidence="2" type="ORF">O3M35_012115</name>
</gene>
<dbReference type="Proteomes" id="UP001461498">
    <property type="component" value="Unassembled WGS sequence"/>
</dbReference>
<evidence type="ECO:0000313" key="2">
    <source>
        <dbReference type="EMBL" id="KAK9501380.1"/>
    </source>
</evidence>
<dbReference type="AlphaFoldDB" id="A0AAW1CTR4"/>
<proteinExistence type="predicted"/>
<protein>
    <submittedName>
        <fullName evidence="2">Uncharacterized protein</fullName>
    </submittedName>
</protein>
<feature type="coiled-coil region" evidence="1">
    <location>
        <begin position="155"/>
        <end position="182"/>
    </location>
</feature>
<organism evidence="2 3">
    <name type="scientific">Rhynocoris fuscipes</name>
    <dbReference type="NCBI Taxonomy" id="488301"/>
    <lineage>
        <taxon>Eukaryota</taxon>
        <taxon>Metazoa</taxon>
        <taxon>Ecdysozoa</taxon>
        <taxon>Arthropoda</taxon>
        <taxon>Hexapoda</taxon>
        <taxon>Insecta</taxon>
        <taxon>Pterygota</taxon>
        <taxon>Neoptera</taxon>
        <taxon>Paraneoptera</taxon>
        <taxon>Hemiptera</taxon>
        <taxon>Heteroptera</taxon>
        <taxon>Panheteroptera</taxon>
        <taxon>Cimicomorpha</taxon>
        <taxon>Reduviidae</taxon>
        <taxon>Harpactorinae</taxon>
        <taxon>Harpactorini</taxon>
        <taxon>Rhynocoris</taxon>
    </lineage>
</organism>
<keyword evidence="1" id="KW-0175">Coiled coil</keyword>
<keyword evidence="3" id="KW-1185">Reference proteome</keyword>
<reference evidence="2 3" key="1">
    <citation type="submission" date="2022-12" db="EMBL/GenBank/DDBJ databases">
        <title>Chromosome-level genome assembly of true bugs.</title>
        <authorList>
            <person name="Ma L."/>
            <person name="Li H."/>
        </authorList>
    </citation>
    <scope>NUCLEOTIDE SEQUENCE [LARGE SCALE GENOMIC DNA]</scope>
    <source>
        <strain evidence="2">Lab_2022b</strain>
    </source>
</reference>
<evidence type="ECO:0000313" key="3">
    <source>
        <dbReference type="Proteomes" id="UP001461498"/>
    </source>
</evidence>
<sequence>MRCSKCQPLPSMNFGESVRSVICAVIDRLKTPLLIFLGVGSAAIALHYWLEVVEIQNTIKCLEDACKEELAASCSLRIELSKYGQQESGFTNYDYKNNNDLRGSINKTPFNIVNTLPLNLMPSRSNKLQSLQTLAEPDACHKKLCQEIKCLREKEKRSTTEAMNLARELDEIREKIQQTYVESNRYIRMAKLSSNTNYEC</sequence>
<dbReference type="EMBL" id="JAPXFL010000009">
    <property type="protein sequence ID" value="KAK9501380.1"/>
    <property type="molecule type" value="Genomic_DNA"/>
</dbReference>
<accession>A0AAW1CTR4</accession>